<dbReference type="InterPro" id="IPR002525">
    <property type="entry name" value="Transp_IS110-like_N"/>
</dbReference>
<dbReference type="GO" id="GO:0006313">
    <property type="term" value="P:DNA transposition"/>
    <property type="evidence" value="ECO:0007669"/>
    <property type="project" value="InterPro"/>
</dbReference>
<organism evidence="2">
    <name type="scientific">Symploca sp. SIO1C4</name>
    <dbReference type="NCBI Taxonomy" id="2607765"/>
    <lineage>
        <taxon>Bacteria</taxon>
        <taxon>Bacillati</taxon>
        <taxon>Cyanobacteriota</taxon>
        <taxon>Cyanophyceae</taxon>
        <taxon>Coleofasciculales</taxon>
        <taxon>Coleofasciculaceae</taxon>
        <taxon>Symploca</taxon>
    </lineage>
</organism>
<protein>
    <submittedName>
        <fullName evidence="2">IS110 family transposase</fullName>
    </submittedName>
</protein>
<sequence length="269" mass="31352">MPRKTKKKSKKRKIVKLESLKKLNLSAAGIDIGADEIYVCVPEERAKQTVRSFGTYTQDLFEISQWLRDCAVDTVAMESTGVLWIPLYQHLSEQGIELCLVNAKHIKNVPGKKSDVLDCQWLQQLHTYGLLQGSFRPKEEMVQLRSLVRQREMLINSRSRHIQHMHKALQQMNVRLDRAVSDVTGKTGMSIIRAIIDGERNCRQLATFRDGRCRLSEEEIAKALDGSFRHDHLFSLKQAVELYDFYTQKIIPTILRFWFFHFLWLQPCY</sequence>
<dbReference type="InterPro" id="IPR047650">
    <property type="entry name" value="Transpos_IS110"/>
</dbReference>
<comment type="caution">
    <text evidence="2">The sequence shown here is derived from an EMBL/GenBank/DDBJ whole genome shotgun (WGS) entry which is preliminary data.</text>
</comment>
<dbReference type="EMBL" id="JAAHFQ010001149">
    <property type="protein sequence ID" value="NER32271.1"/>
    <property type="molecule type" value="Genomic_DNA"/>
</dbReference>
<dbReference type="NCBIfam" id="NF033542">
    <property type="entry name" value="transpos_IS110"/>
    <property type="match status" value="1"/>
</dbReference>
<name>A0A6B3NS07_9CYAN</name>
<dbReference type="PANTHER" id="PTHR33055">
    <property type="entry name" value="TRANSPOSASE FOR INSERTION SEQUENCE ELEMENT IS1111A"/>
    <property type="match status" value="1"/>
</dbReference>
<dbReference type="GO" id="GO:0004803">
    <property type="term" value="F:transposase activity"/>
    <property type="evidence" value="ECO:0007669"/>
    <property type="project" value="InterPro"/>
</dbReference>
<feature type="domain" description="Transposase IS110-like N-terminal" evidence="1">
    <location>
        <begin position="28"/>
        <end position="172"/>
    </location>
</feature>
<gene>
    <name evidence="2" type="ORF">F6J89_32895</name>
</gene>
<evidence type="ECO:0000259" key="1">
    <source>
        <dbReference type="Pfam" id="PF01548"/>
    </source>
</evidence>
<dbReference type="GO" id="GO:0003677">
    <property type="term" value="F:DNA binding"/>
    <property type="evidence" value="ECO:0007669"/>
    <property type="project" value="InterPro"/>
</dbReference>
<evidence type="ECO:0000313" key="2">
    <source>
        <dbReference type="EMBL" id="NER32271.1"/>
    </source>
</evidence>
<dbReference type="PANTHER" id="PTHR33055:SF13">
    <property type="entry name" value="TRANSPOSASE"/>
    <property type="match status" value="1"/>
</dbReference>
<accession>A0A6B3NS07</accession>
<reference evidence="2" key="1">
    <citation type="submission" date="2019-11" db="EMBL/GenBank/DDBJ databases">
        <title>Genomic insights into an expanded diversity of filamentous marine cyanobacteria reveals the extraordinary biosynthetic potential of Moorea and Okeania.</title>
        <authorList>
            <person name="Ferreira Leao T."/>
            <person name="Wang M."/>
            <person name="Moss N."/>
            <person name="Da Silva R."/>
            <person name="Sanders J."/>
            <person name="Nurk S."/>
            <person name="Gurevich A."/>
            <person name="Humphrey G."/>
            <person name="Reher R."/>
            <person name="Zhu Q."/>
            <person name="Belda-Ferre P."/>
            <person name="Glukhov E."/>
            <person name="Rex R."/>
            <person name="Dorrestein P.C."/>
            <person name="Knight R."/>
            <person name="Pevzner P."/>
            <person name="Gerwick W.H."/>
            <person name="Gerwick L."/>
        </authorList>
    </citation>
    <scope>NUCLEOTIDE SEQUENCE</scope>
    <source>
        <strain evidence="2">SIO1C4</strain>
    </source>
</reference>
<proteinExistence type="predicted"/>
<dbReference type="Pfam" id="PF01548">
    <property type="entry name" value="DEDD_Tnp_IS110"/>
    <property type="match status" value="1"/>
</dbReference>
<dbReference type="AlphaFoldDB" id="A0A6B3NS07"/>